<evidence type="ECO:0000313" key="3">
    <source>
        <dbReference type="Proteomes" id="UP001208689"/>
    </source>
</evidence>
<dbReference type="InterPro" id="IPR011059">
    <property type="entry name" value="Metal-dep_hydrolase_composite"/>
</dbReference>
<dbReference type="InterPro" id="IPR032466">
    <property type="entry name" value="Metal_Hydrolase"/>
</dbReference>
<organism evidence="2 3">
    <name type="scientific">Candidatus Lokiarchaeum ossiferum</name>
    <dbReference type="NCBI Taxonomy" id="2951803"/>
    <lineage>
        <taxon>Archaea</taxon>
        <taxon>Promethearchaeati</taxon>
        <taxon>Promethearchaeota</taxon>
        <taxon>Promethearchaeia</taxon>
        <taxon>Promethearchaeales</taxon>
        <taxon>Promethearchaeaceae</taxon>
        <taxon>Candidatus Lokiarchaeum</taxon>
    </lineage>
</organism>
<proteinExistence type="predicted"/>
<dbReference type="Pfam" id="PF01979">
    <property type="entry name" value="Amidohydro_1"/>
    <property type="match status" value="1"/>
</dbReference>
<dbReference type="Proteomes" id="UP001208689">
    <property type="component" value="Chromosome"/>
</dbReference>
<protein>
    <submittedName>
        <fullName evidence="2">Imidazolonepropionase</fullName>
        <ecNumber evidence="2">3.5.2.7</ecNumber>
    </submittedName>
</protein>
<gene>
    <name evidence="2" type="ORF">NEF87_002563</name>
</gene>
<dbReference type="GO" id="GO:0050480">
    <property type="term" value="F:imidazolonepropionase activity"/>
    <property type="evidence" value="ECO:0007669"/>
    <property type="project" value="UniProtKB-EC"/>
</dbReference>
<keyword evidence="2" id="KW-0378">Hydrolase</keyword>
<feature type="domain" description="Amidohydrolase-related" evidence="1">
    <location>
        <begin position="56"/>
        <end position="397"/>
    </location>
</feature>
<dbReference type="SUPFAM" id="SSF51338">
    <property type="entry name" value="Composite domain of metallo-dependent hydrolases"/>
    <property type="match status" value="1"/>
</dbReference>
<keyword evidence="3" id="KW-1185">Reference proteome</keyword>
<dbReference type="PANTHER" id="PTHR43135">
    <property type="entry name" value="ALPHA-D-RIBOSE 1-METHYLPHOSPHONATE 5-TRIPHOSPHATE DIPHOSPHATASE"/>
    <property type="match status" value="1"/>
</dbReference>
<dbReference type="EMBL" id="CP104013">
    <property type="protein sequence ID" value="UYP46278.1"/>
    <property type="molecule type" value="Genomic_DNA"/>
</dbReference>
<dbReference type="Pfam" id="PF22643">
    <property type="entry name" value="NagA_N"/>
    <property type="match status" value="1"/>
</dbReference>
<accession>A0ABY6HSE2</accession>
<dbReference type="InterPro" id="IPR051781">
    <property type="entry name" value="Metallo-dep_Hydrolase"/>
</dbReference>
<evidence type="ECO:0000259" key="1">
    <source>
        <dbReference type="Pfam" id="PF01979"/>
    </source>
</evidence>
<dbReference type="EC" id="3.5.2.7" evidence="2"/>
<dbReference type="InterPro" id="IPR006680">
    <property type="entry name" value="Amidohydro-rel"/>
</dbReference>
<reference evidence="2" key="1">
    <citation type="submission" date="2022-09" db="EMBL/GenBank/DDBJ databases">
        <title>Actin cytoskeleton and complex cell architecture in an #Asgard archaeon.</title>
        <authorList>
            <person name="Ponce Toledo R.I."/>
            <person name="Schleper C."/>
            <person name="Rodrigues Oliveira T."/>
            <person name="Wollweber F."/>
            <person name="Xu J."/>
            <person name="Rittmann S."/>
            <person name="Klingl A."/>
            <person name="Pilhofer M."/>
        </authorList>
    </citation>
    <scope>NUCLEOTIDE SEQUENCE</scope>
    <source>
        <strain evidence="2">B-35</strain>
    </source>
</reference>
<dbReference type="SUPFAM" id="SSF51556">
    <property type="entry name" value="Metallo-dependent hydrolases"/>
    <property type="match status" value="1"/>
</dbReference>
<dbReference type="Gene3D" id="2.30.40.10">
    <property type="entry name" value="Urease, subunit C, domain 1"/>
    <property type="match status" value="1"/>
</dbReference>
<sequence length="402" mass="44102">MTYALTNGKIYTCNSTDEVIESGTIIIRHGKIEKILPNSDQIPTDVEVIDVQGKCIVPGFVNSHTHEGIFDGTVGEMGVDGNEASFPTTPMLRVIDAINIEGPAFKESAKGGVTTINTGPGSANVIGGQFALVKTYAKSNQVEDYILKAPSAMKAALGENCKFTFTPNRAKTRMGIAAIFRKAFVEAQTYGRKWEEYSKKKHDAEEKNELDKIPSCPDLDNDKELLLKVLKREIPIHIHCHQHNDIVTAIRLAEEFNLDLMIVHGTEGHKIADFIASKNIPVSVGPSLVGFHKSELRHITFDTPSILHKAGVMISIQSDMVPRPLYFQLLPCMAVKYGLPVVTALRAVTIDAAKMCGVGDRIGSIEEGKDADLVVWSAHPVKNFYAENLLTMVDGNIAYRKE</sequence>
<name>A0ABY6HSE2_9ARCH</name>
<dbReference type="PANTHER" id="PTHR43135:SF3">
    <property type="entry name" value="ALPHA-D-RIBOSE 1-METHYLPHOSPHONATE 5-TRIPHOSPHATE DIPHOSPHATASE"/>
    <property type="match status" value="1"/>
</dbReference>
<dbReference type="Gene3D" id="3.20.20.140">
    <property type="entry name" value="Metal-dependent hydrolases"/>
    <property type="match status" value="1"/>
</dbReference>
<evidence type="ECO:0000313" key="2">
    <source>
        <dbReference type="EMBL" id="UYP46278.1"/>
    </source>
</evidence>